<name>A0AA39X860_9PEZI</name>
<organism evidence="7 8">
    <name type="scientific">Bombardia bombarda</name>
    <dbReference type="NCBI Taxonomy" id="252184"/>
    <lineage>
        <taxon>Eukaryota</taxon>
        <taxon>Fungi</taxon>
        <taxon>Dikarya</taxon>
        <taxon>Ascomycota</taxon>
        <taxon>Pezizomycotina</taxon>
        <taxon>Sordariomycetes</taxon>
        <taxon>Sordariomycetidae</taxon>
        <taxon>Sordariales</taxon>
        <taxon>Lasiosphaeriaceae</taxon>
        <taxon>Bombardia</taxon>
    </lineage>
</organism>
<proteinExistence type="predicted"/>
<dbReference type="InterPro" id="IPR036318">
    <property type="entry name" value="FAD-bd_PCMH-like_sf"/>
</dbReference>
<dbReference type="InterPro" id="IPR006094">
    <property type="entry name" value="Oxid_FAD_bind_N"/>
</dbReference>
<dbReference type="PANTHER" id="PTHR10801:SF10">
    <property type="entry name" value="FAD BINDING DOMAIN PROTEIN (AFU_ORTHOLOGUE AFUA_6G14300)"/>
    <property type="match status" value="1"/>
</dbReference>
<keyword evidence="5" id="KW-0472">Membrane</keyword>
<dbReference type="InterPro" id="IPR016169">
    <property type="entry name" value="FAD-bd_PCMH_sub2"/>
</dbReference>
<dbReference type="FunFam" id="3.30.465.10:FF:000031">
    <property type="entry name" value="FAD binding domain protein"/>
    <property type="match status" value="1"/>
</dbReference>
<reference evidence="7" key="1">
    <citation type="submission" date="2023-06" db="EMBL/GenBank/DDBJ databases">
        <title>Genome-scale phylogeny and comparative genomics of the fungal order Sordariales.</title>
        <authorList>
            <consortium name="Lawrence Berkeley National Laboratory"/>
            <person name="Hensen N."/>
            <person name="Bonometti L."/>
            <person name="Westerberg I."/>
            <person name="Brannstrom I.O."/>
            <person name="Guillou S."/>
            <person name="Cros-Aarteil S."/>
            <person name="Calhoun S."/>
            <person name="Haridas S."/>
            <person name="Kuo A."/>
            <person name="Mondo S."/>
            <person name="Pangilinan J."/>
            <person name="Riley R."/>
            <person name="LaButti K."/>
            <person name="Andreopoulos B."/>
            <person name="Lipzen A."/>
            <person name="Chen C."/>
            <person name="Yanf M."/>
            <person name="Daum C."/>
            <person name="Ng V."/>
            <person name="Clum A."/>
            <person name="Steindorff A."/>
            <person name="Ohm R."/>
            <person name="Martin F."/>
            <person name="Silar P."/>
            <person name="Natvig D."/>
            <person name="Lalanne C."/>
            <person name="Gautier V."/>
            <person name="Ament-velasquez S.L."/>
            <person name="Kruys A."/>
            <person name="Hutchinson M.I."/>
            <person name="Powell A.J."/>
            <person name="Barry K."/>
            <person name="Miller A.N."/>
            <person name="Grigoriev I.V."/>
            <person name="Debuchy R."/>
            <person name="Gladieux P."/>
            <person name="Thoren M.H."/>
            <person name="Johannesson H."/>
        </authorList>
    </citation>
    <scope>NUCLEOTIDE SEQUENCE</scope>
    <source>
        <strain evidence="7">SMH3391-2</strain>
    </source>
</reference>
<comment type="subcellular location">
    <subcellularLocation>
        <location evidence="1">Membrane</location>
        <topology evidence="1">Single-pass membrane protein</topology>
    </subcellularLocation>
</comment>
<dbReference type="GO" id="GO:0016020">
    <property type="term" value="C:membrane"/>
    <property type="evidence" value="ECO:0007669"/>
    <property type="project" value="UniProtKB-SubCell"/>
</dbReference>
<evidence type="ECO:0000313" key="7">
    <source>
        <dbReference type="EMBL" id="KAK0629094.1"/>
    </source>
</evidence>
<sequence length="586" mass="65495">MQELLWLPRQAQPSFGPPFKTASVTVYLDSTTTSCLASRPKMERHSASVAKIAGAVRVFFEKSEPYRIFHGSTNSTRPARPGSTRAVDISALRHVLAVDPKRRIALVEPNVPMDRLVEATLPHGLVPPVVMEFPGITAGGGFAGTAGESSSFRYGFFDDTVERVEMVLADGAVVYASREANERPDLFRGAAGAVGTLGITTLLEVRLMDAKKYVRTRYRHTTSVAEAVAAVREEVARPENDYVDSILFSKDHGVVITGTLTDEKPEDVKPQTFSGAWDPWFYMHAKDRTTASSSTAASSSTVTTTAPASSTVDYIPLAEYLFRYDRGGFWVGSAGFRYFWMVPFTRFTRWFLDDFLHTRMMYRALHGSGESARLIVQDIAMPFETSEALVDHTAAELDIWPLWLCPLKRRGPPTFHPFTTTPPQASSKEEAAVAVAAKADDITPAANNQAQQNEMMLNIGVWGWGPVDPAAFVQKNRELEAKVRELGGMKWLYAHTYYKPDEFWSMYGGRAWYDALREKYQATKLPSVWDKVHVDADVARGKRAHWLKGIWPFGGLWGVVKSIESKDYMLHQNATWKWKGEKGKRE</sequence>
<keyword evidence="4" id="KW-1133">Transmembrane helix</keyword>
<dbReference type="PANTHER" id="PTHR10801">
    <property type="entry name" value="24-DEHYDROCHOLESTEROL REDUCTASE"/>
    <property type="match status" value="1"/>
</dbReference>
<keyword evidence="8" id="KW-1185">Reference proteome</keyword>
<gene>
    <name evidence="7" type="ORF">B0T17DRAFT_524628</name>
</gene>
<feature type="domain" description="FAD-binding PCMH-type" evidence="6">
    <location>
        <begin position="28"/>
        <end position="210"/>
    </location>
</feature>
<keyword evidence="3" id="KW-0812">Transmembrane</keyword>
<dbReference type="Pfam" id="PF01565">
    <property type="entry name" value="FAD_binding_4"/>
    <property type="match status" value="1"/>
</dbReference>
<dbReference type="Gene3D" id="3.30.465.10">
    <property type="match status" value="1"/>
</dbReference>
<evidence type="ECO:0000256" key="4">
    <source>
        <dbReference type="ARBA" id="ARBA00022989"/>
    </source>
</evidence>
<dbReference type="EC" id="1.3.1.72" evidence="2"/>
<accession>A0AA39X860</accession>
<dbReference type="PROSITE" id="PS51387">
    <property type="entry name" value="FAD_PCMH"/>
    <property type="match status" value="1"/>
</dbReference>
<evidence type="ECO:0000313" key="8">
    <source>
        <dbReference type="Proteomes" id="UP001174934"/>
    </source>
</evidence>
<evidence type="ECO:0000259" key="6">
    <source>
        <dbReference type="PROSITE" id="PS51387"/>
    </source>
</evidence>
<dbReference type="AlphaFoldDB" id="A0AA39X860"/>
<dbReference type="GO" id="GO:0005737">
    <property type="term" value="C:cytoplasm"/>
    <property type="evidence" value="ECO:0007669"/>
    <property type="project" value="TreeGrafter"/>
</dbReference>
<dbReference type="Proteomes" id="UP001174934">
    <property type="component" value="Unassembled WGS sequence"/>
</dbReference>
<protein>
    <recommendedName>
        <fullName evidence="2">Delta(24)-sterol reductase</fullName>
        <ecNumber evidence="2">1.3.1.72</ecNumber>
    </recommendedName>
</protein>
<dbReference type="GO" id="GO:0000246">
    <property type="term" value="F:Delta24(24-1) sterol reductase activity"/>
    <property type="evidence" value="ECO:0007669"/>
    <property type="project" value="TreeGrafter"/>
</dbReference>
<dbReference type="InterPro" id="IPR016166">
    <property type="entry name" value="FAD-bd_PCMH"/>
</dbReference>
<dbReference type="SUPFAM" id="SSF56176">
    <property type="entry name" value="FAD-binding/transporter-associated domain-like"/>
    <property type="match status" value="1"/>
</dbReference>
<dbReference type="GO" id="GO:0008202">
    <property type="term" value="P:steroid metabolic process"/>
    <property type="evidence" value="ECO:0007669"/>
    <property type="project" value="TreeGrafter"/>
</dbReference>
<evidence type="ECO:0000256" key="3">
    <source>
        <dbReference type="ARBA" id="ARBA00022692"/>
    </source>
</evidence>
<evidence type="ECO:0000256" key="1">
    <source>
        <dbReference type="ARBA" id="ARBA00004167"/>
    </source>
</evidence>
<evidence type="ECO:0000256" key="2">
    <source>
        <dbReference type="ARBA" id="ARBA00012405"/>
    </source>
</evidence>
<dbReference type="InterPro" id="IPR040165">
    <property type="entry name" value="Diminuto-like"/>
</dbReference>
<dbReference type="GO" id="GO:0071949">
    <property type="term" value="F:FAD binding"/>
    <property type="evidence" value="ECO:0007669"/>
    <property type="project" value="InterPro"/>
</dbReference>
<dbReference type="GO" id="GO:0050614">
    <property type="term" value="F:Delta24-sterol reductase activity"/>
    <property type="evidence" value="ECO:0007669"/>
    <property type="project" value="UniProtKB-EC"/>
</dbReference>
<dbReference type="EMBL" id="JAULSR010000002">
    <property type="protein sequence ID" value="KAK0629094.1"/>
    <property type="molecule type" value="Genomic_DNA"/>
</dbReference>
<evidence type="ECO:0000256" key="5">
    <source>
        <dbReference type="ARBA" id="ARBA00023136"/>
    </source>
</evidence>
<comment type="caution">
    <text evidence="7">The sequence shown here is derived from an EMBL/GenBank/DDBJ whole genome shotgun (WGS) entry which is preliminary data.</text>
</comment>